<gene>
    <name evidence="1" type="ORF">MANAM107_12110</name>
</gene>
<name>A0ABM7UAD6_9ACTO</name>
<dbReference type="Proteomes" id="UP000824496">
    <property type="component" value="Chromosome"/>
</dbReference>
<protein>
    <submittedName>
        <fullName evidence="1">Uncharacterized protein</fullName>
    </submittedName>
</protein>
<dbReference type="RefSeq" id="WP_223912426.1">
    <property type="nucleotide sequence ID" value="NZ_AP025017.1"/>
</dbReference>
<evidence type="ECO:0000313" key="1">
    <source>
        <dbReference type="EMBL" id="BDA64377.1"/>
    </source>
</evidence>
<evidence type="ECO:0000313" key="2">
    <source>
        <dbReference type="Proteomes" id="UP000824496"/>
    </source>
</evidence>
<organism evidence="1 2">
    <name type="scientific">Actinomyces capricornis</name>
    <dbReference type="NCBI Taxonomy" id="2755559"/>
    <lineage>
        <taxon>Bacteria</taxon>
        <taxon>Bacillati</taxon>
        <taxon>Actinomycetota</taxon>
        <taxon>Actinomycetes</taxon>
        <taxon>Actinomycetales</taxon>
        <taxon>Actinomycetaceae</taxon>
        <taxon>Actinomyces</taxon>
    </lineage>
</organism>
<sequence length="266" mass="28519">MSEYLAGPAGKHADPGRTADEREHVRFGIPFNGVVPIWHDDATITWHRPSDGTDLATVLGMGLVETEPGPTEVPQGWGEHVETGTLAEGGRVLLLKAATPQGRRAINDPGEGAPVVLDEPLGFEEAMEGNFDLIGFSIHIGRLMLRAARDGGILIFTLRAPRDPEPHHLLSIPADVDDAGVMSFHLGTLLEMDSGVWQTATRADGMSLLELRVPYSDLVADFGEDGQEGLDADRVVELAQPAVQCLLKPGFPFALGSSILLPEQGR</sequence>
<accession>A0ABM7UAD6</accession>
<proteinExistence type="predicted"/>
<keyword evidence="2" id="KW-1185">Reference proteome</keyword>
<reference evidence="1 2" key="1">
    <citation type="submission" date="2021-08" db="EMBL/GenBank/DDBJ databases">
        <title>Whole genome sequence of novel Actinomyces species strain MAS-1.</title>
        <authorList>
            <person name="Saito M."/>
            <person name="Kuwahara N."/>
            <person name="Takizawa T."/>
            <person name="Gotouda H."/>
            <person name="Ochiai T."/>
        </authorList>
    </citation>
    <scope>NUCLEOTIDE SEQUENCE [LARGE SCALE GENOMIC DNA]</scope>
    <source>
        <strain evidence="1 2">MAS-1</strain>
    </source>
</reference>
<dbReference type="EMBL" id="AP025017">
    <property type="protein sequence ID" value="BDA64377.1"/>
    <property type="molecule type" value="Genomic_DNA"/>
</dbReference>